<name>A0A0B5BD68_9BACT</name>
<evidence type="ECO:0000256" key="3">
    <source>
        <dbReference type="ARBA" id="ARBA00004964"/>
    </source>
</evidence>
<gene>
    <name evidence="8" type="primary">glgA</name>
    <name evidence="11" type="ORF">GPICK_14550</name>
</gene>
<dbReference type="PANTHER" id="PTHR45825">
    <property type="entry name" value="GRANULE-BOUND STARCH SYNTHASE 1, CHLOROPLASTIC/AMYLOPLASTIC"/>
    <property type="match status" value="1"/>
</dbReference>
<dbReference type="HOGENOM" id="CLU_009583_18_2_7"/>
<comment type="pathway">
    <text evidence="3 8">Glycan biosynthesis; glycogen biosynthesis.</text>
</comment>
<dbReference type="UniPathway" id="UPA00164"/>
<dbReference type="GO" id="GO:0005829">
    <property type="term" value="C:cytosol"/>
    <property type="evidence" value="ECO:0007669"/>
    <property type="project" value="TreeGrafter"/>
</dbReference>
<evidence type="ECO:0000256" key="6">
    <source>
        <dbReference type="ARBA" id="ARBA00022679"/>
    </source>
</evidence>
<dbReference type="STRING" id="345632.GPICK_14550"/>
<dbReference type="Proteomes" id="UP000057609">
    <property type="component" value="Chromosome"/>
</dbReference>
<evidence type="ECO:0000256" key="8">
    <source>
        <dbReference type="HAMAP-Rule" id="MF_00484"/>
    </source>
</evidence>
<keyword evidence="12" id="KW-1185">Reference proteome</keyword>
<dbReference type="GO" id="GO:0009011">
    <property type="term" value="F:alpha-1,4-glucan glucosyltransferase (ADP-glucose donor) activity"/>
    <property type="evidence" value="ECO:0007669"/>
    <property type="project" value="UniProtKB-UniRule"/>
</dbReference>
<evidence type="ECO:0000256" key="4">
    <source>
        <dbReference type="ARBA" id="ARBA00010281"/>
    </source>
</evidence>
<organism evidence="11 12">
    <name type="scientific">Geobacter pickeringii</name>
    <dbReference type="NCBI Taxonomy" id="345632"/>
    <lineage>
        <taxon>Bacteria</taxon>
        <taxon>Pseudomonadati</taxon>
        <taxon>Thermodesulfobacteriota</taxon>
        <taxon>Desulfuromonadia</taxon>
        <taxon>Geobacterales</taxon>
        <taxon>Geobacteraceae</taxon>
        <taxon>Geobacter</taxon>
    </lineage>
</organism>
<protein>
    <recommendedName>
        <fullName evidence="8">Glycogen synthase</fullName>
        <ecNumber evidence="8">2.4.1.21</ecNumber>
    </recommendedName>
    <alternativeName>
        <fullName evidence="8">Starch [bacterial glycogen] synthase</fullName>
    </alternativeName>
</protein>
<dbReference type="GO" id="GO:0005978">
    <property type="term" value="P:glycogen biosynthetic process"/>
    <property type="evidence" value="ECO:0007669"/>
    <property type="project" value="UniProtKB-UniRule"/>
</dbReference>
<dbReference type="InterPro" id="IPR011835">
    <property type="entry name" value="GS/SS"/>
</dbReference>
<dbReference type="GO" id="GO:0004373">
    <property type="term" value="F:alpha-1,4-glucan glucosyltransferase (UDP-glucose donor) activity"/>
    <property type="evidence" value="ECO:0007669"/>
    <property type="project" value="InterPro"/>
</dbReference>
<feature type="domain" description="Glycosyl transferase family 1" evidence="9">
    <location>
        <begin position="296"/>
        <end position="452"/>
    </location>
</feature>
<dbReference type="EC" id="2.4.1.21" evidence="8"/>
<dbReference type="Pfam" id="PF08323">
    <property type="entry name" value="Glyco_transf_5"/>
    <property type="match status" value="1"/>
</dbReference>
<dbReference type="RefSeq" id="WP_039744387.1">
    <property type="nucleotide sequence ID" value="NZ_CP009788.1"/>
</dbReference>
<dbReference type="SUPFAM" id="SSF53756">
    <property type="entry name" value="UDP-Glycosyltransferase/glycogen phosphorylase"/>
    <property type="match status" value="1"/>
</dbReference>
<evidence type="ECO:0000259" key="10">
    <source>
        <dbReference type="Pfam" id="PF08323"/>
    </source>
</evidence>
<evidence type="ECO:0000313" key="11">
    <source>
        <dbReference type="EMBL" id="AJE04412.1"/>
    </source>
</evidence>
<sequence>MKILVVASEVTPFAKTGGLADVAAALPKELRRMGHDVRVIMPFYGCVAASGQTIRKARKSVEVEVGGALYKGFLRQASLGEVPLYLVEQRELFGRDHLYGTAEGDDPDNPRRFAFFCRSVLQFLKRMDFRPDVIHCHDWQTALIPIILRHELGDDPFFAPAATVFTIHNLAYQGIHPRPALAEMGLSPALFTMEGVEYFGRVNLMKGAILSATVITTVSPTYCREIRTPEQGCGLEGVLAERSGDLHGILNGLDTDEWNPATDRRIVRTYSSRALAGKGGDKHELQRELGLPLAATVPLIGMVGRIVEQKGIELVAALLPRFAAEELQLVILGTGDARYMELLDRFRRRGVANISINLGFRDPLAPRIYAGSDMFLMPSRFEPCGLSQLIALRYGAVPIVRRTGGLADTVVDATADPREGNGFSFAEYSPDACWEAVQRALTACRDREGWRKIVRRAMLKDVSWRNAAGEYEELYRAAIEKRRG</sequence>
<evidence type="ECO:0000313" key="12">
    <source>
        <dbReference type="Proteomes" id="UP000057609"/>
    </source>
</evidence>
<comment type="function">
    <text evidence="2 8">Synthesizes alpha-1,4-glucan chains using ADP-glucose.</text>
</comment>
<dbReference type="AlphaFoldDB" id="A0A0B5BD68"/>
<dbReference type="OrthoDB" id="9808590at2"/>
<comment type="catalytic activity">
    <reaction evidence="1 8">
        <text>[(1-&gt;4)-alpha-D-glucosyl](n) + ADP-alpha-D-glucose = [(1-&gt;4)-alpha-D-glucosyl](n+1) + ADP + H(+)</text>
        <dbReference type="Rhea" id="RHEA:18189"/>
        <dbReference type="Rhea" id="RHEA-COMP:9584"/>
        <dbReference type="Rhea" id="RHEA-COMP:9587"/>
        <dbReference type="ChEBI" id="CHEBI:15378"/>
        <dbReference type="ChEBI" id="CHEBI:15444"/>
        <dbReference type="ChEBI" id="CHEBI:57498"/>
        <dbReference type="ChEBI" id="CHEBI:456216"/>
        <dbReference type="EC" id="2.4.1.21"/>
    </reaction>
</comment>
<evidence type="ECO:0000256" key="5">
    <source>
        <dbReference type="ARBA" id="ARBA00022676"/>
    </source>
</evidence>
<evidence type="ECO:0000256" key="2">
    <source>
        <dbReference type="ARBA" id="ARBA00002764"/>
    </source>
</evidence>
<keyword evidence="5 8" id="KW-0328">Glycosyltransferase</keyword>
<dbReference type="InterPro" id="IPR001296">
    <property type="entry name" value="Glyco_trans_1"/>
</dbReference>
<accession>A0A0B5BD68</accession>
<dbReference type="CDD" id="cd03791">
    <property type="entry name" value="GT5_Glycogen_synthase_DULL1-like"/>
    <property type="match status" value="1"/>
</dbReference>
<dbReference type="InterPro" id="IPR013534">
    <property type="entry name" value="Starch_synth_cat_dom"/>
</dbReference>
<dbReference type="Pfam" id="PF00534">
    <property type="entry name" value="Glycos_transf_1"/>
    <property type="match status" value="1"/>
</dbReference>
<evidence type="ECO:0000259" key="9">
    <source>
        <dbReference type="Pfam" id="PF00534"/>
    </source>
</evidence>
<dbReference type="NCBIfam" id="TIGR02095">
    <property type="entry name" value="glgA"/>
    <property type="match status" value="1"/>
</dbReference>
<dbReference type="Gene3D" id="3.40.50.2000">
    <property type="entry name" value="Glycogen Phosphorylase B"/>
    <property type="match status" value="2"/>
</dbReference>
<feature type="binding site" evidence="8">
    <location>
        <position position="15"/>
    </location>
    <ligand>
        <name>ADP-alpha-D-glucose</name>
        <dbReference type="ChEBI" id="CHEBI:57498"/>
    </ligand>
</feature>
<dbReference type="PANTHER" id="PTHR45825:SF11">
    <property type="entry name" value="ALPHA AMYLASE DOMAIN-CONTAINING PROTEIN"/>
    <property type="match status" value="1"/>
</dbReference>
<proteinExistence type="inferred from homology"/>
<evidence type="ECO:0000256" key="1">
    <source>
        <dbReference type="ARBA" id="ARBA00001478"/>
    </source>
</evidence>
<evidence type="ECO:0000256" key="7">
    <source>
        <dbReference type="ARBA" id="ARBA00023056"/>
    </source>
</evidence>
<dbReference type="HAMAP" id="MF_00484">
    <property type="entry name" value="Glycogen_synth"/>
    <property type="match status" value="1"/>
</dbReference>
<dbReference type="EMBL" id="CP009788">
    <property type="protein sequence ID" value="AJE04412.1"/>
    <property type="molecule type" value="Genomic_DNA"/>
</dbReference>
<keyword evidence="6 8" id="KW-0808">Transferase</keyword>
<keyword evidence="7 8" id="KW-0320">Glycogen biosynthesis</keyword>
<reference evidence="11 12" key="1">
    <citation type="journal article" date="2015" name="Genome Announc.">
        <title>Complete Genome of Geobacter pickeringii G13T, a Metal-Reducing Isolate from Sedimentary Kaolin Deposits.</title>
        <authorList>
            <person name="Badalamenti J.P."/>
            <person name="Bond D.R."/>
        </authorList>
    </citation>
    <scope>NUCLEOTIDE SEQUENCE [LARGE SCALE GENOMIC DNA]</scope>
    <source>
        <strain evidence="11 12">G13</strain>
    </source>
</reference>
<dbReference type="NCBIfam" id="NF001899">
    <property type="entry name" value="PRK00654.1-2"/>
    <property type="match status" value="1"/>
</dbReference>
<comment type="similarity">
    <text evidence="4 8">Belongs to the glycosyltransferase 1 family. Bacterial/plant glycogen synthase subfamily.</text>
</comment>
<dbReference type="KEGG" id="gpi:GPICK_14550"/>
<feature type="domain" description="Starch synthase catalytic" evidence="10">
    <location>
        <begin position="2"/>
        <end position="240"/>
    </location>
</feature>